<proteinExistence type="predicted"/>
<evidence type="ECO:0000313" key="2">
    <source>
        <dbReference type="Proteomes" id="UP000013827"/>
    </source>
</evidence>
<dbReference type="RefSeq" id="XP_005786342.1">
    <property type="nucleotide sequence ID" value="XM_005786285.1"/>
</dbReference>
<accession>A0A0D3KDS8</accession>
<dbReference type="GeneID" id="17279183"/>
<dbReference type="PaxDb" id="2903-EOD33913"/>
<dbReference type="AlphaFoldDB" id="A0A0D3KDS8"/>
<dbReference type="eggNOG" id="ENOG502SGUE">
    <property type="taxonomic scope" value="Eukaryota"/>
</dbReference>
<organism evidence="1 2">
    <name type="scientific">Emiliania huxleyi (strain CCMP1516)</name>
    <dbReference type="NCBI Taxonomy" id="280463"/>
    <lineage>
        <taxon>Eukaryota</taxon>
        <taxon>Haptista</taxon>
        <taxon>Haptophyta</taxon>
        <taxon>Prymnesiophyceae</taxon>
        <taxon>Isochrysidales</taxon>
        <taxon>Noelaerhabdaceae</taxon>
        <taxon>Emiliania</taxon>
    </lineage>
</organism>
<protein>
    <submittedName>
        <fullName evidence="1">Uncharacterized protein</fullName>
    </submittedName>
</protein>
<keyword evidence="2" id="KW-1185">Reference proteome</keyword>
<dbReference type="Proteomes" id="UP000013827">
    <property type="component" value="Unassembled WGS sequence"/>
</dbReference>
<dbReference type="EnsemblProtists" id="EOD33913">
    <property type="protein sequence ID" value="EOD33913"/>
    <property type="gene ID" value="EMIHUDRAFT_423574"/>
</dbReference>
<name>A0A0D3KDS8_EMIH1</name>
<dbReference type="KEGG" id="ehx:EMIHUDRAFT_423574"/>
<sequence length="302" mass="32284">MLSPLLVSVGCVDTPAAANVRAWLSAGTTMLPPEALDDKVIFSSEMSTIRGASAYSAAATRWDADAAALLKPYRTSVSRLVPLDGQRVAVRWRAAWDPASLAWAPPLARLLGWEIERFDLDPEVVSNFRWMAIFELFAAALRTRVLQLPAASVEGRAVYCLEEGRCVAHEESLDLVRTADSGRLRNRRAAENIAEFLDVARRPDGSEPEEWAAAVRARVLSGVPGAGALHLEPSEDPSEGVFALGCFALVAACAVRLSAGVIGGEATTEAFGEGGGDPRVAVCEEIGARRSVDFSQCVSDLF</sequence>
<dbReference type="OMA" id="NIDREEW"/>
<dbReference type="HOGENOM" id="CLU_919616_0_0_1"/>
<reference evidence="2" key="1">
    <citation type="journal article" date="2013" name="Nature">
        <title>Pan genome of the phytoplankton Emiliania underpins its global distribution.</title>
        <authorList>
            <person name="Read B.A."/>
            <person name="Kegel J."/>
            <person name="Klute M.J."/>
            <person name="Kuo A."/>
            <person name="Lefebvre S.C."/>
            <person name="Maumus F."/>
            <person name="Mayer C."/>
            <person name="Miller J."/>
            <person name="Monier A."/>
            <person name="Salamov A."/>
            <person name="Young J."/>
            <person name="Aguilar M."/>
            <person name="Claverie J.M."/>
            <person name="Frickenhaus S."/>
            <person name="Gonzalez K."/>
            <person name="Herman E.K."/>
            <person name="Lin Y.C."/>
            <person name="Napier J."/>
            <person name="Ogata H."/>
            <person name="Sarno A.F."/>
            <person name="Shmutz J."/>
            <person name="Schroeder D."/>
            <person name="de Vargas C."/>
            <person name="Verret F."/>
            <person name="von Dassow P."/>
            <person name="Valentin K."/>
            <person name="Van de Peer Y."/>
            <person name="Wheeler G."/>
            <person name="Dacks J.B."/>
            <person name="Delwiche C.F."/>
            <person name="Dyhrman S.T."/>
            <person name="Glockner G."/>
            <person name="John U."/>
            <person name="Richards T."/>
            <person name="Worden A.Z."/>
            <person name="Zhang X."/>
            <person name="Grigoriev I.V."/>
            <person name="Allen A.E."/>
            <person name="Bidle K."/>
            <person name="Borodovsky M."/>
            <person name="Bowler C."/>
            <person name="Brownlee C."/>
            <person name="Cock J.M."/>
            <person name="Elias M."/>
            <person name="Gladyshev V.N."/>
            <person name="Groth M."/>
            <person name="Guda C."/>
            <person name="Hadaegh A."/>
            <person name="Iglesias-Rodriguez M.D."/>
            <person name="Jenkins J."/>
            <person name="Jones B.M."/>
            <person name="Lawson T."/>
            <person name="Leese F."/>
            <person name="Lindquist E."/>
            <person name="Lobanov A."/>
            <person name="Lomsadze A."/>
            <person name="Malik S.B."/>
            <person name="Marsh M.E."/>
            <person name="Mackinder L."/>
            <person name="Mock T."/>
            <person name="Mueller-Roeber B."/>
            <person name="Pagarete A."/>
            <person name="Parker M."/>
            <person name="Probert I."/>
            <person name="Quesneville H."/>
            <person name="Raines C."/>
            <person name="Rensing S.A."/>
            <person name="Riano-Pachon D.M."/>
            <person name="Richier S."/>
            <person name="Rokitta S."/>
            <person name="Shiraiwa Y."/>
            <person name="Soanes D.M."/>
            <person name="van der Giezen M."/>
            <person name="Wahlund T.M."/>
            <person name="Williams B."/>
            <person name="Wilson W."/>
            <person name="Wolfe G."/>
            <person name="Wurch L.L."/>
        </authorList>
    </citation>
    <scope>NUCLEOTIDE SEQUENCE</scope>
</reference>
<reference evidence="1" key="2">
    <citation type="submission" date="2024-10" db="UniProtKB">
        <authorList>
            <consortium name="EnsemblProtists"/>
        </authorList>
    </citation>
    <scope>IDENTIFICATION</scope>
</reference>
<evidence type="ECO:0000313" key="1">
    <source>
        <dbReference type="EnsemblProtists" id="EOD33913"/>
    </source>
</evidence>